<organism evidence="1 2">
    <name type="scientific">Gigaspora rosea</name>
    <dbReference type="NCBI Taxonomy" id="44941"/>
    <lineage>
        <taxon>Eukaryota</taxon>
        <taxon>Fungi</taxon>
        <taxon>Fungi incertae sedis</taxon>
        <taxon>Mucoromycota</taxon>
        <taxon>Glomeromycotina</taxon>
        <taxon>Glomeromycetes</taxon>
        <taxon>Diversisporales</taxon>
        <taxon>Gigasporaceae</taxon>
        <taxon>Gigaspora</taxon>
    </lineage>
</organism>
<dbReference type="EMBL" id="QKWP01000937">
    <property type="protein sequence ID" value="RIB13296.1"/>
    <property type="molecule type" value="Genomic_DNA"/>
</dbReference>
<reference evidence="1 2" key="1">
    <citation type="submission" date="2018-06" db="EMBL/GenBank/DDBJ databases">
        <title>Comparative genomics reveals the genomic features of Rhizophagus irregularis, R. cerebriforme, R. diaphanum and Gigaspora rosea, and their symbiotic lifestyle signature.</title>
        <authorList>
            <person name="Morin E."/>
            <person name="San Clemente H."/>
            <person name="Chen E.C.H."/>
            <person name="De La Providencia I."/>
            <person name="Hainaut M."/>
            <person name="Kuo A."/>
            <person name="Kohler A."/>
            <person name="Murat C."/>
            <person name="Tang N."/>
            <person name="Roy S."/>
            <person name="Loubradou J."/>
            <person name="Henrissat B."/>
            <person name="Grigoriev I.V."/>
            <person name="Corradi N."/>
            <person name="Roux C."/>
            <person name="Martin F.M."/>
        </authorList>
    </citation>
    <scope>NUCLEOTIDE SEQUENCE [LARGE SCALE GENOMIC DNA]</scope>
    <source>
        <strain evidence="1 2">DAOM 194757</strain>
    </source>
</reference>
<dbReference type="OrthoDB" id="2142040at2759"/>
<comment type="caution">
    <text evidence="1">The sequence shown here is derived from an EMBL/GenBank/DDBJ whole genome shotgun (WGS) entry which is preliminary data.</text>
</comment>
<dbReference type="PANTHER" id="PTHR31649">
    <property type="entry name" value="AGAP009604-PA"/>
    <property type="match status" value="1"/>
</dbReference>
<dbReference type="STRING" id="44941.A0A397V1U3"/>
<dbReference type="PANTHER" id="PTHR31649:SF1">
    <property type="entry name" value="FARNESOIC ACID O-METHYL TRANSFERASE DOMAIN-CONTAINING PROTEIN"/>
    <property type="match status" value="1"/>
</dbReference>
<evidence type="ECO:0000313" key="2">
    <source>
        <dbReference type="Proteomes" id="UP000266673"/>
    </source>
</evidence>
<dbReference type="InterPro" id="IPR006616">
    <property type="entry name" value="DM9_repeat"/>
</dbReference>
<dbReference type="Pfam" id="PF11901">
    <property type="entry name" value="DM9"/>
    <property type="match status" value="1"/>
</dbReference>
<protein>
    <submittedName>
        <fullName evidence="1">Uncharacterized protein</fullName>
    </submittedName>
</protein>
<proteinExistence type="predicted"/>
<sequence length="152" mass="17177">MAVAQQHWAAQWHRYQGHTPHDAFRVGHHAIGRGNFEGGVHIGYVDQHKKRLIIGWGGRQHDLSEFEVLCVPNEHHCQFKWHSCHGACRPQFFIPLYGGHESDGRELYIAKARHGGEERIGKAGQHLIDGMSFACNDQEVICGSYEVLGFAN</sequence>
<evidence type="ECO:0000313" key="1">
    <source>
        <dbReference type="EMBL" id="RIB13296.1"/>
    </source>
</evidence>
<keyword evidence="2" id="KW-1185">Reference proteome</keyword>
<gene>
    <name evidence="1" type="ORF">C2G38_2098675</name>
</gene>
<dbReference type="SMART" id="SM00696">
    <property type="entry name" value="DM9"/>
    <property type="match status" value="1"/>
</dbReference>
<dbReference type="AlphaFoldDB" id="A0A397V1U3"/>
<accession>A0A397V1U3</accession>
<dbReference type="Proteomes" id="UP000266673">
    <property type="component" value="Unassembled WGS sequence"/>
</dbReference>
<name>A0A397V1U3_9GLOM</name>